<comment type="similarity">
    <text evidence="4">Belongs to the DoxX family.</text>
</comment>
<evidence type="ECO:0000256" key="8">
    <source>
        <dbReference type="ARBA" id="ARBA00023136"/>
    </source>
</evidence>
<dbReference type="OrthoDB" id="432685at2759"/>
<keyword evidence="8 13" id="KW-0472">Membrane</keyword>
<evidence type="ECO:0000256" key="7">
    <source>
        <dbReference type="ARBA" id="ARBA00022989"/>
    </source>
</evidence>
<feature type="transmembrane region" description="Helical" evidence="13">
    <location>
        <begin position="113"/>
        <end position="130"/>
    </location>
</feature>
<evidence type="ECO:0000256" key="9">
    <source>
        <dbReference type="ARBA" id="ARBA00023140"/>
    </source>
</evidence>
<keyword evidence="11" id="KW-0968">Cytoplasmic vesicle</keyword>
<dbReference type="GO" id="GO:0031410">
    <property type="term" value="C:cytoplasmic vesicle"/>
    <property type="evidence" value="ECO:0007669"/>
    <property type="project" value="UniProtKB-SubCell"/>
</dbReference>
<name>A0A1W0WS85_HYPEX</name>
<gene>
    <name evidence="14" type="ORF">BV898_07830</name>
</gene>
<dbReference type="Pfam" id="PF13564">
    <property type="entry name" value="DoxX_2"/>
    <property type="match status" value="1"/>
</dbReference>
<dbReference type="InterPro" id="IPR040399">
    <property type="entry name" value="TMEM35A/B"/>
</dbReference>
<evidence type="ECO:0000256" key="3">
    <source>
        <dbReference type="ARBA" id="ARBA00004585"/>
    </source>
</evidence>
<organism evidence="14 15">
    <name type="scientific">Hypsibius exemplaris</name>
    <name type="common">Freshwater tardigrade</name>
    <dbReference type="NCBI Taxonomy" id="2072580"/>
    <lineage>
        <taxon>Eukaryota</taxon>
        <taxon>Metazoa</taxon>
        <taxon>Ecdysozoa</taxon>
        <taxon>Tardigrada</taxon>
        <taxon>Eutardigrada</taxon>
        <taxon>Parachela</taxon>
        <taxon>Hypsibioidea</taxon>
        <taxon>Hypsibiidae</taxon>
        <taxon>Hypsibius</taxon>
    </lineage>
</organism>
<evidence type="ECO:0000256" key="10">
    <source>
        <dbReference type="ARBA" id="ARBA00023186"/>
    </source>
</evidence>
<proteinExistence type="inferred from homology"/>
<keyword evidence="9" id="KW-0576">Peroxisome</keyword>
<keyword evidence="10" id="KW-0143">Chaperone</keyword>
<evidence type="ECO:0000313" key="14">
    <source>
        <dbReference type="EMBL" id="OQV18059.1"/>
    </source>
</evidence>
<evidence type="ECO:0000256" key="2">
    <source>
        <dbReference type="ARBA" id="ARBA00004541"/>
    </source>
</evidence>
<accession>A0A1W0WS85</accession>
<dbReference type="InterPro" id="IPR032808">
    <property type="entry name" value="DoxX"/>
</dbReference>
<comment type="subcellular location">
    <subcellularLocation>
        <location evidence="2">Cytoplasmic vesicle</location>
    </subcellularLocation>
    <subcellularLocation>
        <location evidence="1">Endoplasmic reticulum membrane</location>
        <topology evidence="1">Multi-pass membrane protein</topology>
    </subcellularLocation>
    <subcellularLocation>
        <location evidence="3">Peroxisome membrane</location>
        <topology evidence="3">Multi-pass membrane protein</topology>
    </subcellularLocation>
</comment>
<comment type="caution">
    <text evidence="14">The sequence shown here is derived from an EMBL/GenBank/DDBJ whole genome shotgun (WGS) entry which is preliminary data.</text>
</comment>
<feature type="transmembrane region" description="Helical" evidence="13">
    <location>
        <begin position="88"/>
        <end position="107"/>
    </location>
</feature>
<protein>
    <recommendedName>
        <fullName evidence="12">Novel acetylcholine receptor chaperone</fullName>
    </recommendedName>
</protein>
<dbReference type="AlphaFoldDB" id="A0A1W0WS85"/>
<dbReference type="GO" id="GO:0005778">
    <property type="term" value="C:peroxisomal membrane"/>
    <property type="evidence" value="ECO:0007669"/>
    <property type="project" value="UniProtKB-SubCell"/>
</dbReference>
<dbReference type="PANTHER" id="PTHR13163">
    <property type="entry name" value="SPINAL CORD EXPRESSION PROTEIN 4"/>
    <property type="match status" value="1"/>
</dbReference>
<dbReference type="Proteomes" id="UP000192578">
    <property type="component" value="Unassembled WGS sequence"/>
</dbReference>
<evidence type="ECO:0000256" key="12">
    <source>
        <dbReference type="ARBA" id="ARBA00024424"/>
    </source>
</evidence>
<reference evidence="15" key="1">
    <citation type="submission" date="2017-01" db="EMBL/GenBank/DDBJ databases">
        <title>Comparative genomics of anhydrobiosis in the tardigrade Hypsibius dujardini.</title>
        <authorList>
            <person name="Yoshida Y."/>
            <person name="Koutsovoulos G."/>
            <person name="Laetsch D."/>
            <person name="Stevens L."/>
            <person name="Kumar S."/>
            <person name="Horikawa D."/>
            <person name="Ishino K."/>
            <person name="Komine S."/>
            <person name="Tomita M."/>
            <person name="Blaxter M."/>
            <person name="Arakawa K."/>
        </authorList>
    </citation>
    <scope>NUCLEOTIDE SEQUENCE [LARGE SCALE GENOMIC DNA]</scope>
    <source>
        <strain evidence="15">Z151</strain>
    </source>
</reference>
<sequence length="153" mass="17062">MGTLVLTSLSISLGIFFCFVGTLKLTQVVSYEMHKDLKKNFAAQAKVFPVLPSFGVKVSPKLYREVVGWTEVVCGLALLFMPGHIKQVANVILFLTVSLAIFSHWKINDRLDRIAPAIVFALMLICRFAISLQHSRRKNRPAVDSSGLDRKAE</sequence>
<evidence type="ECO:0000256" key="6">
    <source>
        <dbReference type="ARBA" id="ARBA00022824"/>
    </source>
</evidence>
<dbReference type="GO" id="GO:0005789">
    <property type="term" value="C:endoplasmic reticulum membrane"/>
    <property type="evidence" value="ECO:0007669"/>
    <property type="project" value="UniProtKB-SubCell"/>
</dbReference>
<keyword evidence="15" id="KW-1185">Reference proteome</keyword>
<keyword evidence="6" id="KW-0256">Endoplasmic reticulum</keyword>
<evidence type="ECO:0000256" key="5">
    <source>
        <dbReference type="ARBA" id="ARBA00022692"/>
    </source>
</evidence>
<evidence type="ECO:0000256" key="13">
    <source>
        <dbReference type="SAM" id="Phobius"/>
    </source>
</evidence>
<keyword evidence="5 13" id="KW-0812">Transmembrane</keyword>
<keyword evidence="7 13" id="KW-1133">Transmembrane helix</keyword>
<dbReference type="PANTHER" id="PTHR13163:SF0">
    <property type="entry name" value="NOVEL ACETYLCHOLINE RECEPTOR CHAPERONE"/>
    <property type="match status" value="1"/>
</dbReference>
<feature type="transmembrane region" description="Helical" evidence="13">
    <location>
        <begin position="6"/>
        <end position="25"/>
    </location>
</feature>
<dbReference type="GO" id="GO:0051131">
    <property type="term" value="P:chaperone-mediated protein complex assembly"/>
    <property type="evidence" value="ECO:0007669"/>
    <property type="project" value="TreeGrafter"/>
</dbReference>
<evidence type="ECO:0000256" key="11">
    <source>
        <dbReference type="ARBA" id="ARBA00023329"/>
    </source>
</evidence>
<evidence type="ECO:0000313" key="15">
    <source>
        <dbReference type="Proteomes" id="UP000192578"/>
    </source>
</evidence>
<dbReference type="GO" id="GO:2000010">
    <property type="term" value="P:positive regulation of protein localization to cell surface"/>
    <property type="evidence" value="ECO:0007669"/>
    <property type="project" value="TreeGrafter"/>
</dbReference>
<evidence type="ECO:0000256" key="1">
    <source>
        <dbReference type="ARBA" id="ARBA00004477"/>
    </source>
</evidence>
<dbReference type="EMBL" id="MTYJ01000053">
    <property type="protein sequence ID" value="OQV18059.1"/>
    <property type="molecule type" value="Genomic_DNA"/>
</dbReference>
<evidence type="ECO:0000256" key="4">
    <source>
        <dbReference type="ARBA" id="ARBA00006679"/>
    </source>
</evidence>